<dbReference type="EMBL" id="JBHSSM010000018">
    <property type="protein sequence ID" value="MFC6315519.1"/>
    <property type="molecule type" value="Genomic_DNA"/>
</dbReference>
<keyword evidence="4" id="KW-1185">Reference proteome</keyword>
<dbReference type="InterPro" id="IPR012338">
    <property type="entry name" value="Beta-lactam/transpept-like"/>
</dbReference>
<dbReference type="Proteomes" id="UP001596310">
    <property type="component" value="Unassembled WGS sequence"/>
</dbReference>
<evidence type="ECO:0000313" key="3">
    <source>
        <dbReference type="EMBL" id="MFC6315519.1"/>
    </source>
</evidence>
<comment type="caution">
    <text evidence="3">The sequence shown here is derived from an EMBL/GenBank/DDBJ whole genome shotgun (WGS) entry which is preliminary data.</text>
</comment>
<reference evidence="4" key="1">
    <citation type="journal article" date="2019" name="Int. J. Syst. Evol. Microbiol.">
        <title>The Global Catalogue of Microorganisms (GCM) 10K type strain sequencing project: providing services to taxonomists for standard genome sequencing and annotation.</title>
        <authorList>
            <consortium name="The Broad Institute Genomics Platform"/>
            <consortium name="The Broad Institute Genome Sequencing Center for Infectious Disease"/>
            <person name="Wu L."/>
            <person name="Ma J."/>
        </authorList>
    </citation>
    <scope>NUCLEOTIDE SEQUENCE [LARGE SCALE GENOMIC DNA]</scope>
    <source>
        <strain evidence="4">CCM 8897</strain>
    </source>
</reference>
<dbReference type="EC" id="3.-.-.-" evidence="3"/>
<organism evidence="3 4">
    <name type="scientific">Lapidilactobacillus achengensis</name>
    <dbReference type="NCBI Taxonomy" id="2486000"/>
    <lineage>
        <taxon>Bacteria</taxon>
        <taxon>Bacillati</taxon>
        <taxon>Bacillota</taxon>
        <taxon>Bacilli</taxon>
        <taxon>Lactobacillales</taxon>
        <taxon>Lactobacillaceae</taxon>
        <taxon>Lapidilactobacillus</taxon>
    </lineage>
</organism>
<evidence type="ECO:0000313" key="4">
    <source>
        <dbReference type="Proteomes" id="UP001596310"/>
    </source>
</evidence>
<dbReference type="RefSeq" id="WP_318531099.1">
    <property type="nucleotide sequence ID" value="NZ_JBHSSM010000018.1"/>
</dbReference>
<dbReference type="Pfam" id="PF00144">
    <property type="entry name" value="Beta-lactamase"/>
    <property type="match status" value="1"/>
</dbReference>
<gene>
    <name evidence="3" type="ORF">ACFQHW_08085</name>
</gene>
<evidence type="ECO:0000259" key="2">
    <source>
        <dbReference type="Pfam" id="PF00144"/>
    </source>
</evidence>
<dbReference type="PANTHER" id="PTHR43283">
    <property type="entry name" value="BETA-LACTAMASE-RELATED"/>
    <property type="match status" value="1"/>
</dbReference>
<accession>A0ABW1UNL8</accession>
<dbReference type="InterPro" id="IPR050789">
    <property type="entry name" value="Diverse_Enzym_Activities"/>
</dbReference>
<keyword evidence="1 3" id="KW-0378">Hydrolase</keyword>
<feature type="domain" description="Beta-lactamase-related" evidence="2">
    <location>
        <begin position="15"/>
        <end position="314"/>
    </location>
</feature>
<dbReference type="GO" id="GO:0016787">
    <property type="term" value="F:hydrolase activity"/>
    <property type="evidence" value="ECO:0007669"/>
    <property type="project" value="UniProtKB-KW"/>
</dbReference>
<dbReference type="SUPFAM" id="SSF56601">
    <property type="entry name" value="beta-lactamase/transpeptidase-like"/>
    <property type="match status" value="1"/>
</dbReference>
<proteinExistence type="predicted"/>
<evidence type="ECO:0000256" key="1">
    <source>
        <dbReference type="ARBA" id="ARBA00022801"/>
    </source>
</evidence>
<protein>
    <submittedName>
        <fullName evidence="3">Serine hydrolase domain-containing protein</fullName>
        <ecNumber evidence="3">3.-.-.-</ecNumber>
    </submittedName>
</protein>
<dbReference type="PANTHER" id="PTHR43283:SF11">
    <property type="entry name" value="BETA-LACTAMASE-RELATED DOMAIN-CONTAINING PROTEIN"/>
    <property type="match status" value="1"/>
</dbReference>
<dbReference type="Gene3D" id="3.40.710.10">
    <property type="entry name" value="DD-peptidase/beta-lactamase superfamily"/>
    <property type="match status" value="1"/>
</dbReference>
<name>A0ABW1UNL8_9LACO</name>
<dbReference type="InterPro" id="IPR001466">
    <property type="entry name" value="Beta-lactam-related"/>
</dbReference>
<sequence length="337" mass="38203">MSLYPQTIKLLNKLVSARIVPGISYALIDRQRVLTEVRGQRRWLPTLAPLTPGLRYDLASLTKVIGTATVIFQLVEQGSVALTDPVQQYLPEFTDARVQIQHLLTHTSGIHGFIPQRDQLSGAELKHALLRLPVTATFERKMVYTDVGFLYLGWIIEKVTGQPVQTVIQQQVLTPLHLWESSFAPPASACVPTTYAHGILRQGEAHDPKARQLGVHCGSAGLFASLADVVTFSQWYLGQRPDLPALLSPQWRQRLCQDWTRRHLGRSLAWDLRQDQRDGHQLLYHTGFTGTFLLLDLARQQGLIVLSNRVHPSQKNDPFLQQREVIVQRFIQELPRR</sequence>